<proteinExistence type="predicted"/>
<keyword evidence="2" id="KW-1185">Reference proteome</keyword>
<organism evidence="1 2">
    <name type="scientific">Nocardia aurantia</name>
    <dbReference type="NCBI Taxonomy" id="2585199"/>
    <lineage>
        <taxon>Bacteria</taxon>
        <taxon>Bacillati</taxon>
        <taxon>Actinomycetota</taxon>
        <taxon>Actinomycetes</taxon>
        <taxon>Mycobacteriales</taxon>
        <taxon>Nocardiaceae</taxon>
        <taxon>Nocardia</taxon>
    </lineage>
</organism>
<protein>
    <submittedName>
        <fullName evidence="1">Uncharacterized protein</fullName>
    </submittedName>
</protein>
<evidence type="ECO:0000313" key="1">
    <source>
        <dbReference type="EMBL" id="MQY26485.1"/>
    </source>
</evidence>
<accession>A0A7K0DL30</accession>
<reference evidence="1 2" key="1">
    <citation type="submission" date="2019-10" db="EMBL/GenBank/DDBJ databases">
        <title>Nocardia macrotermitis sp. nov. and Nocardia aurantia sp. nov., isolated from the gut of fungus growing-termite Macrotermes natalensis.</title>
        <authorList>
            <person name="Benndorf R."/>
            <person name="Schwitalla J."/>
            <person name="Martin K."/>
            <person name="De Beer W."/>
            <person name="Kaster A.-K."/>
            <person name="Vollmers J."/>
            <person name="Poulsen M."/>
            <person name="Beemelmanns C."/>
        </authorList>
    </citation>
    <scope>NUCLEOTIDE SEQUENCE [LARGE SCALE GENOMIC DNA]</scope>
    <source>
        <strain evidence="1 2">RB56</strain>
    </source>
</reference>
<comment type="caution">
    <text evidence="1">The sequence shown here is derived from an EMBL/GenBank/DDBJ whole genome shotgun (WGS) entry which is preliminary data.</text>
</comment>
<dbReference type="EMBL" id="WEGI01000004">
    <property type="protein sequence ID" value="MQY26485.1"/>
    <property type="molecule type" value="Genomic_DNA"/>
</dbReference>
<gene>
    <name evidence="1" type="ORF">NRB56_20550</name>
</gene>
<dbReference type="Proteomes" id="UP000431401">
    <property type="component" value="Unassembled WGS sequence"/>
</dbReference>
<evidence type="ECO:0000313" key="2">
    <source>
        <dbReference type="Proteomes" id="UP000431401"/>
    </source>
</evidence>
<sequence>MGTEETACVTTARLWETANGIKAVLASTEPVREGRYP</sequence>
<name>A0A7K0DL30_9NOCA</name>
<dbReference type="AlphaFoldDB" id="A0A7K0DL30"/>